<feature type="domain" description="Fibronectin type-III" evidence="3">
    <location>
        <begin position="483"/>
        <end position="573"/>
    </location>
</feature>
<dbReference type="RefSeq" id="XP_011667983.2">
    <property type="nucleotide sequence ID" value="XM_011669681.2"/>
</dbReference>
<dbReference type="Pfam" id="PF00041">
    <property type="entry name" value="fn3"/>
    <property type="match status" value="2"/>
</dbReference>
<dbReference type="PROSITE" id="PS50853">
    <property type="entry name" value="FN3"/>
    <property type="match status" value="3"/>
</dbReference>
<dbReference type="RefSeq" id="XP_030852756.1">
    <property type="nucleotide sequence ID" value="XM_030996896.1"/>
</dbReference>
<evidence type="ECO:0000256" key="1">
    <source>
        <dbReference type="SAM" id="Phobius"/>
    </source>
</evidence>
<dbReference type="Proteomes" id="UP000007110">
    <property type="component" value="Unassembled WGS sequence"/>
</dbReference>
<keyword evidence="1" id="KW-1133">Transmembrane helix</keyword>
<dbReference type="AlphaFoldDB" id="A0A7M7PN64"/>
<evidence type="ECO:0000256" key="2">
    <source>
        <dbReference type="SAM" id="SignalP"/>
    </source>
</evidence>
<dbReference type="GeneID" id="100890084"/>
<dbReference type="EnsemblMetazoa" id="XM_011669681">
    <property type="protein sequence ID" value="XP_011667983"/>
    <property type="gene ID" value="LOC100890084"/>
</dbReference>
<keyword evidence="1" id="KW-0812">Transmembrane</keyword>
<keyword evidence="2" id="KW-0732">Signal</keyword>
<keyword evidence="5" id="KW-1185">Reference proteome</keyword>
<accession>A0A7M7PN64</accession>
<evidence type="ECO:0000313" key="4">
    <source>
        <dbReference type="EnsemblMetazoa" id="XP_030852756"/>
    </source>
</evidence>
<dbReference type="InterPro" id="IPR013783">
    <property type="entry name" value="Ig-like_fold"/>
</dbReference>
<dbReference type="KEGG" id="spu:100890084"/>
<proteinExistence type="predicted"/>
<reference evidence="5" key="1">
    <citation type="submission" date="2015-02" db="EMBL/GenBank/DDBJ databases">
        <title>Genome sequencing for Strongylocentrotus purpuratus.</title>
        <authorList>
            <person name="Murali S."/>
            <person name="Liu Y."/>
            <person name="Vee V."/>
            <person name="English A."/>
            <person name="Wang M."/>
            <person name="Skinner E."/>
            <person name="Han Y."/>
            <person name="Muzny D.M."/>
            <person name="Worley K.C."/>
            <person name="Gibbs R.A."/>
        </authorList>
    </citation>
    <scope>NUCLEOTIDE SEQUENCE</scope>
</reference>
<protein>
    <recommendedName>
        <fullName evidence="3">Fibronectin type-III domain-containing protein</fullName>
    </recommendedName>
</protein>
<dbReference type="PANTHER" id="PTHR46534">
    <property type="entry name" value="IGGFC_BINDING DOMAIN-CONTAINING PROTEIN"/>
    <property type="match status" value="1"/>
</dbReference>
<dbReference type="InParanoid" id="A0A7M7PN64"/>
<organism evidence="4 5">
    <name type="scientific">Strongylocentrotus purpuratus</name>
    <name type="common">Purple sea urchin</name>
    <dbReference type="NCBI Taxonomy" id="7668"/>
    <lineage>
        <taxon>Eukaryota</taxon>
        <taxon>Metazoa</taxon>
        <taxon>Echinodermata</taxon>
        <taxon>Eleutherozoa</taxon>
        <taxon>Echinozoa</taxon>
        <taxon>Echinoidea</taxon>
        <taxon>Euechinoidea</taxon>
        <taxon>Echinacea</taxon>
        <taxon>Camarodonta</taxon>
        <taxon>Echinidea</taxon>
        <taxon>Strongylocentrotidae</taxon>
        <taxon>Strongylocentrotus</taxon>
    </lineage>
</organism>
<dbReference type="OMA" id="MEWETIS"/>
<dbReference type="CDD" id="cd00063">
    <property type="entry name" value="FN3"/>
    <property type="match status" value="3"/>
</dbReference>
<dbReference type="PANTHER" id="PTHR46534:SF1">
    <property type="entry name" value="IGGFC-BINDING PROTEIN N-TERMINAL DOMAIN-CONTAINING PROTEIN"/>
    <property type="match status" value="1"/>
</dbReference>
<dbReference type="EnsemblMetazoa" id="XM_030996896">
    <property type="protein sequence ID" value="XP_030852756"/>
    <property type="gene ID" value="LOC100890084"/>
</dbReference>
<keyword evidence="1" id="KW-0472">Membrane</keyword>
<dbReference type="InterPro" id="IPR036116">
    <property type="entry name" value="FN3_sf"/>
</dbReference>
<dbReference type="Pfam" id="PF17517">
    <property type="entry name" value="IgGFc_binding"/>
    <property type="match status" value="1"/>
</dbReference>
<evidence type="ECO:0000313" key="5">
    <source>
        <dbReference type="Proteomes" id="UP000007110"/>
    </source>
</evidence>
<reference evidence="4" key="2">
    <citation type="submission" date="2021-01" db="UniProtKB">
        <authorList>
            <consortium name="EnsemblMetazoa"/>
        </authorList>
    </citation>
    <scope>IDENTIFICATION</scope>
</reference>
<dbReference type="SUPFAM" id="SSF49265">
    <property type="entry name" value="Fibronectin type III"/>
    <property type="match status" value="2"/>
</dbReference>
<name>A0A7M7PN64_STRPU</name>
<feature type="domain" description="Fibronectin type-III" evidence="3">
    <location>
        <begin position="687"/>
        <end position="790"/>
    </location>
</feature>
<dbReference type="InterPro" id="IPR003961">
    <property type="entry name" value="FN3_dom"/>
</dbReference>
<sequence>MAFRRPVCFMCLLFILSAPATFVQSSVSALSGTEFVFAPMPNHPNYIIHSIIGMILQGTTNESTTVHISLPGKSLEERITLTPGSGPRKYPLPRELIHQTTSGPIDSTVHVVSNKAITVVHYNLDPSNSDMFTVMPSESLGQEYFIATITWGGNPTEGSGVVTISSLGEGVSVEIHMTSTVQFVDETFDAGDVFRYTLHPFKSIQLLPQFTGITGTRIITNTSIAVSTGAKCANVPEGVQYCDHIAEQLAPFTSWGKMFLLSPFVSRGSGYVFQVVTGRDQTTVLYGNIVLRLNMGDFRTIDVPSQTMTFVSADKPITVMQYPKGRRSDGTDNSDPSMIRVSPIEQYVQEATFPVHEFGEEYTYIESIHLELTAECKHLKNISIFKDYQSLSLTWNENYSMEILDGTRMCSQWAVVSGGSYLLRSQQKTTTEGQAFYPRFRAVVYGTGLGESYLYSAVSSDRPLTCSFNPSGAGPAEEHDCPIFVNPEVVSLMATQLNITWSTSPGNTGLFESCSVSITSEEGITRAVAITTHPPATLSGLYPYTEYKFYMNCSNSLGMRTRLEFPAQTTLKAEPHPPTNVLVTEVTQTSAVVSWEPPRVTRGNGTVDGYVVFTELQNCLSSSCSTVLKYFKTEAVSQNLHLDPFATYRVIVIAYTIDSRIPSPGDILNSSQATSEEFTTLKAEPGPPNNVSVKEVTESSAIVSWTQPLFSHGPVDGYTVYAVPVSCSSLSCTTDTTDVTANILEHTLVLRPYLSYRAVVVAFALELRISDHMKLNSSLAYSEIFTTLQTVPVKPPTPTIVSGGIRDYSFDINIPAYRNPNGPISCFEVIVVQLYDETTSINSNDNAYGINNTRDYSIARNRIGTPFSAMVFSTIPAGNVITVGSRYEVQSECNTWGEANEDHRKRRATVRATTLHSTGGPLNPDSFYSCFIRVYSPSHQDGDVYFVNGPFIEPIRLKVEVPGSGTHVTLTIVCIAVTLVVIGVIVIFICLRKRKRSRRQRNRGSPAAPAGFTTTHRMCTDPLPAAHSTTSTGNQQVDHSYHEYQPSKPINQTVNNDLVEGEYEFMIYKSDTRVLQL</sequence>
<feature type="domain" description="Fibronectin type-III" evidence="3">
    <location>
        <begin position="577"/>
        <end position="678"/>
    </location>
</feature>
<dbReference type="Gene3D" id="2.60.40.10">
    <property type="entry name" value="Immunoglobulins"/>
    <property type="match status" value="3"/>
</dbReference>
<dbReference type="SMART" id="SM00060">
    <property type="entry name" value="FN3"/>
    <property type="match status" value="3"/>
</dbReference>
<feature type="transmembrane region" description="Helical" evidence="1">
    <location>
        <begin position="968"/>
        <end position="991"/>
    </location>
</feature>
<feature type="chain" id="PRO_5036207721" description="Fibronectin type-III domain-containing protein" evidence="2">
    <location>
        <begin position="26"/>
        <end position="1077"/>
    </location>
</feature>
<dbReference type="InterPro" id="IPR035234">
    <property type="entry name" value="IgGFc-bd_N"/>
</dbReference>
<feature type="signal peptide" evidence="2">
    <location>
        <begin position="1"/>
        <end position="25"/>
    </location>
</feature>
<dbReference type="OrthoDB" id="10034517at2759"/>
<evidence type="ECO:0000259" key="3">
    <source>
        <dbReference type="PROSITE" id="PS50853"/>
    </source>
</evidence>